<gene>
    <name evidence="1" type="ORF">HD596_000244</name>
</gene>
<name>A0A7W9L7H6_9ACTN</name>
<sequence>MTDPRTVSFELGVHYGQAYLIDETDDAMGPEGIPADHPVHPVGIIRVDGGDAFLITGLHTGAVGFSVTVAGHDPGADTHGYEDIVEISLKSEAGQLALYEWGGGDVHELPTLPAGPGWYRLRYHAQNMDEAAEVDTSDEVIDRYLLQIWPQDESTPRVIKSTSGHLAYWREPR</sequence>
<reference evidence="1 2" key="1">
    <citation type="submission" date="2020-08" db="EMBL/GenBank/DDBJ databases">
        <title>Sequencing the genomes of 1000 actinobacteria strains.</title>
        <authorList>
            <person name="Klenk H.-P."/>
        </authorList>
    </citation>
    <scope>NUCLEOTIDE SEQUENCE [LARGE SCALE GENOMIC DNA]</scope>
    <source>
        <strain evidence="1 2">DSM 45507</strain>
    </source>
</reference>
<dbReference type="EMBL" id="JACHMB010000001">
    <property type="protein sequence ID" value="MBB5773488.1"/>
    <property type="molecule type" value="Genomic_DNA"/>
</dbReference>
<evidence type="ECO:0000313" key="1">
    <source>
        <dbReference type="EMBL" id="MBB5773488.1"/>
    </source>
</evidence>
<organism evidence="1 2">
    <name type="scientific">Nonomuraea jabiensis</name>
    <dbReference type="NCBI Taxonomy" id="882448"/>
    <lineage>
        <taxon>Bacteria</taxon>
        <taxon>Bacillati</taxon>
        <taxon>Actinomycetota</taxon>
        <taxon>Actinomycetes</taxon>
        <taxon>Streptosporangiales</taxon>
        <taxon>Streptosporangiaceae</taxon>
        <taxon>Nonomuraea</taxon>
    </lineage>
</organism>
<protein>
    <submittedName>
        <fullName evidence="1">Uncharacterized protein</fullName>
    </submittedName>
</protein>
<evidence type="ECO:0000313" key="2">
    <source>
        <dbReference type="Proteomes" id="UP000579153"/>
    </source>
</evidence>
<dbReference type="AlphaFoldDB" id="A0A7W9L7H6"/>
<comment type="caution">
    <text evidence="1">The sequence shown here is derived from an EMBL/GenBank/DDBJ whole genome shotgun (WGS) entry which is preliminary data.</text>
</comment>
<dbReference type="Proteomes" id="UP000579153">
    <property type="component" value="Unassembled WGS sequence"/>
</dbReference>
<dbReference type="RefSeq" id="WP_185067471.1">
    <property type="nucleotide sequence ID" value="NZ_JACHMB010000001.1"/>
</dbReference>
<accession>A0A7W9L7H6</accession>
<proteinExistence type="predicted"/>
<keyword evidence="2" id="KW-1185">Reference proteome</keyword>